<evidence type="ECO:0000256" key="4">
    <source>
        <dbReference type="ARBA" id="ARBA00023157"/>
    </source>
</evidence>
<dbReference type="SUPFAM" id="SSF51445">
    <property type="entry name" value="(Trans)glycosidases"/>
    <property type="match status" value="1"/>
</dbReference>
<gene>
    <name evidence="8" type="ORF">KCU98_g11399</name>
</gene>
<accession>A0A9P8FM80</accession>
<sequence length="655" mass="70994">MEQSRVEASTQSLTPYQLALTLTFLSGGGYGAMWKWLKYLFVQRRTRERQVQALTQAAWIALVAQLLGLLVISADTWLHIATKTVTFTQLQKADETSASHGFGLTEACTISNNSYAYVGPLEGDNCTLNIPTTNILLANGLQSLEVLNNVSSMTTVSTITSGQDYAYLAVPPSAVLANEDWRAESFALQTQCRLASAECNMSGEYGAATPFHCSDAFHGDVTSNPQNFIWAFFTDDTMSDNTTGYGVENPFYFGMAGSTVPGTVNPSHGGTAFVLLCNTTVLQVTYDSVNGTISNFHGSLSNATTVNIWQSVMAYTTVGMPNLKQAASLAAMGDSSQQFTDDMALSFSKTALAIGSQAVEKRPPLAVQSRFSFLAARVPAAPLYALVGANMLVVFVALTLTVIALVNSEGEVKEVQSRLSIIGLVADRFEGKRQGLHFIRGVAYQADPSRNDNSTSTNTSYVDPLADPDKCSRDIPYLKELRTNVVRVYAVDPSQNHDSCMNQLADAGIYVISDLSDPTQAIDRDAPEWTIDLLSRYTSVIDALHGYTNMLGFFAGNEVSNAANNTAASAYVKAAVRDSKAYIKSSNYRSIGVGYATNDDPAIRTEIADYFNCGDDADAIDFWGYNIYSWCGDSSYEQSGFEDRTIEFSNYSVPA</sequence>
<keyword evidence="7" id="KW-1133">Transmembrane helix</keyword>
<reference evidence="8" key="2">
    <citation type="submission" date="2021-08" db="EMBL/GenBank/DDBJ databases">
        <authorList>
            <person name="Gostincar C."/>
            <person name="Sun X."/>
            <person name="Song Z."/>
            <person name="Gunde-Cimerman N."/>
        </authorList>
    </citation>
    <scope>NUCLEOTIDE SEQUENCE</scope>
    <source>
        <strain evidence="8">EXF-9298</strain>
    </source>
</reference>
<keyword evidence="6" id="KW-0449">Lipoprotein</keyword>
<evidence type="ECO:0000256" key="2">
    <source>
        <dbReference type="ARBA" id="ARBA00007528"/>
    </source>
</evidence>
<dbReference type="Pfam" id="PF03198">
    <property type="entry name" value="Glyco_hydro_72"/>
    <property type="match status" value="1"/>
</dbReference>
<keyword evidence="6" id="KW-0808">Transferase</keyword>
<dbReference type="EC" id="2.4.1.-" evidence="6"/>
<proteinExistence type="inferred from homology"/>
<dbReference type="PANTHER" id="PTHR31468">
    <property type="entry name" value="1,3-BETA-GLUCANOSYLTRANSFERASE GAS1"/>
    <property type="match status" value="1"/>
</dbReference>
<comment type="caution">
    <text evidence="8">The sequence shown here is derived from an EMBL/GenBank/DDBJ whole genome shotgun (WGS) entry which is preliminary data.</text>
</comment>
<dbReference type="GO" id="GO:0098552">
    <property type="term" value="C:side of membrane"/>
    <property type="evidence" value="ECO:0007669"/>
    <property type="project" value="UniProtKB-KW"/>
</dbReference>
<feature type="transmembrane region" description="Helical" evidence="7">
    <location>
        <begin position="58"/>
        <end position="80"/>
    </location>
</feature>
<feature type="transmembrane region" description="Helical" evidence="7">
    <location>
        <begin position="16"/>
        <end position="37"/>
    </location>
</feature>
<evidence type="ECO:0000256" key="1">
    <source>
        <dbReference type="ARBA" id="ARBA00004609"/>
    </source>
</evidence>
<evidence type="ECO:0000256" key="3">
    <source>
        <dbReference type="ARBA" id="ARBA00022729"/>
    </source>
</evidence>
<feature type="transmembrane region" description="Helical" evidence="7">
    <location>
        <begin position="383"/>
        <end position="406"/>
    </location>
</feature>
<dbReference type="GO" id="GO:0005886">
    <property type="term" value="C:plasma membrane"/>
    <property type="evidence" value="ECO:0007669"/>
    <property type="project" value="UniProtKB-SubCell"/>
</dbReference>
<keyword evidence="6" id="KW-0336">GPI-anchor</keyword>
<keyword evidence="4" id="KW-1015">Disulfide bond</keyword>
<evidence type="ECO:0000256" key="7">
    <source>
        <dbReference type="SAM" id="Phobius"/>
    </source>
</evidence>
<keyword evidence="6 7" id="KW-0472">Membrane</keyword>
<keyword evidence="9" id="KW-1185">Reference proteome</keyword>
<comment type="similarity">
    <text evidence="2 6">Belongs to the glycosyl hydrolase 72 family.</text>
</comment>
<evidence type="ECO:0000256" key="6">
    <source>
        <dbReference type="RuleBase" id="RU361209"/>
    </source>
</evidence>
<name>A0A9P8FM80_AURME</name>
<reference evidence="8" key="1">
    <citation type="journal article" date="2021" name="J Fungi (Basel)">
        <title>Virulence traits and population genomics of the black yeast Aureobasidium melanogenum.</title>
        <authorList>
            <person name="Cernosa A."/>
            <person name="Sun X."/>
            <person name="Gostincar C."/>
            <person name="Fang C."/>
            <person name="Gunde-Cimerman N."/>
            <person name="Song Z."/>
        </authorList>
    </citation>
    <scope>NUCLEOTIDE SEQUENCE</scope>
    <source>
        <strain evidence="8">EXF-9298</strain>
    </source>
</reference>
<keyword evidence="3" id="KW-0732">Signal</keyword>
<comment type="subcellular location">
    <subcellularLocation>
        <location evidence="1 6">Cell membrane</location>
        <topology evidence="1 6">Lipid-anchor</topology>
        <topology evidence="1 6">GPI-anchor</topology>
    </subcellularLocation>
</comment>
<dbReference type="GO" id="GO:0071970">
    <property type="term" value="P:fungal-type cell wall (1-&gt;3)-beta-D-glucan biosynthetic process"/>
    <property type="evidence" value="ECO:0007669"/>
    <property type="project" value="TreeGrafter"/>
</dbReference>
<evidence type="ECO:0000256" key="5">
    <source>
        <dbReference type="ARBA" id="ARBA00023180"/>
    </source>
</evidence>
<dbReference type="AlphaFoldDB" id="A0A9P8FM80"/>
<dbReference type="PANTHER" id="PTHR31468:SF2">
    <property type="entry name" value="1,3-BETA-GLUCANOSYLTRANSFERASE GAS1"/>
    <property type="match status" value="1"/>
</dbReference>
<evidence type="ECO:0000313" key="9">
    <source>
        <dbReference type="Proteomes" id="UP000729357"/>
    </source>
</evidence>
<dbReference type="Proteomes" id="UP000729357">
    <property type="component" value="Unassembled WGS sequence"/>
</dbReference>
<dbReference type="Gene3D" id="3.20.20.80">
    <property type="entry name" value="Glycosidases"/>
    <property type="match status" value="1"/>
</dbReference>
<dbReference type="EMBL" id="JAHFXS010001824">
    <property type="protein sequence ID" value="KAG9975355.1"/>
    <property type="molecule type" value="Genomic_DNA"/>
</dbReference>
<dbReference type="InterPro" id="IPR004886">
    <property type="entry name" value="Glucanosyltransferase"/>
</dbReference>
<feature type="non-terminal residue" evidence="8">
    <location>
        <position position="1"/>
    </location>
</feature>
<organism evidence="8 9">
    <name type="scientific">Aureobasidium melanogenum</name>
    <name type="common">Aureobasidium pullulans var. melanogenum</name>
    <dbReference type="NCBI Taxonomy" id="46634"/>
    <lineage>
        <taxon>Eukaryota</taxon>
        <taxon>Fungi</taxon>
        <taxon>Dikarya</taxon>
        <taxon>Ascomycota</taxon>
        <taxon>Pezizomycotina</taxon>
        <taxon>Dothideomycetes</taxon>
        <taxon>Dothideomycetidae</taxon>
        <taxon>Dothideales</taxon>
        <taxon>Saccotheciaceae</taxon>
        <taxon>Aureobasidium</taxon>
    </lineage>
</organism>
<dbReference type="GO" id="GO:0031505">
    <property type="term" value="P:fungal-type cell wall organization"/>
    <property type="evidence" value="ECO:0007669"/>
    <property type="project" value="TreeGrafter"/>
</dbReference>
<keyword evidence="7" id="KW-0812">Transmembrane</keyword>
<dbReference type="GO" id="GO:0042124">
    <property type="term" value="F:1,3-beta-glucanosyltransferase activity"/>
    <property type="evidence" value="ECO:0007669"/>
    <property type="project" value="TreeGrafter"/>
</dbReference>
<protein>
    <recommendedName>
        <fullName evidence="6">1,3-beta-glucanosyltransferase</fullName>
        <ecNumber evidence="6">2.4.1.-</ecNumber>
    </recommendedName>
</protein>
<keyword evidence="5" id="KW-0325">Glycoprotein</keyword>
<evidence type="ECO:0000313" key="8">
    <source>
        <dbReference type="EMBL" id="KAG9975355.1"/>
    </source>
</evidence>
<dbReference type="InterPro" id="IPR017853">
    <property type="entry name" value="GH"/>
</dbReference>
<comment type="function">
    <text evidence="6">Splits internally a 1,3-beta-glucan molecule and transfers the newly generated reducing end (the donor) to the non-reducing end of another 1,3-beta-glucan molecule (the acceptor) forming a 1,3-beta linkage, resulting in the elongation of 1,3-beta-glucan chains in the cell wall.</text>
</comment>